<keyword evidence="2" id="KW-1185">Reference proteome</keyword>
<accession>A0A9D4L030</accession>
<evidence type="ECO:0000313" key="2">
    <source>
        <dbReference type="Proteomes" id="UP000828390"/>
    </source>
</evidence>
<name>A0A9D4L030_DREPO</name>
<reference evidence="1" key="2">
    <citation type="submission" date="2020-11" db="EMBL/GenBank/DDBJ databases">
        <authorList>
            <person name="McCartney M.A."/>
            <person name="Auch B."/>
            <person name="Kono T."/>
            <person name="Mallez S."/>
            <person name="Becker A."/>
            <person name="Gohl D.M."/>
            <person name="Silverstein K.A.T."/>
            <person name="Koren S."/>
            <person name="Bechman K.B."/>
            <person name="Herman A."/>
            <person name="Abrahante J.E."/>
            <person name="Garbe J."/>
        </authorList>
    </citation>
    <scope>NUCLEOTIDE SEQUENCE</scope>
    <source>
        <strain evidence="1">Duluth1</strain>
        <tissue evidence="1">Whole animal</tissue>
    </source>
</reference>
<gene>
    <name evidence="1" type="ORF">DPMN_091144</name>
</gene>
<dbReference type="Proteomes" id="UP000828390">
    <property type="component" value="Unassembled WGS sequence"/>
</dbReference>
<comment type="caution">
    <text evidence="1">The sequence shown here is derived from an EMBL/GenBank/DDBJ whole genome shotgun (WGS) entry which is preliminary data.</text>
</comment>
<proteinExistence type="predicted"/>
<reference evidence="1" key="1">
    <citation type="journal article" date="2019" name="bioRxiv">
        <title>The Genome of the Zebra Mussel, Dreissena polymorpha: A Resource for Invasive Species Research.</title>
        <authorList>
            <person name="McCartney M.A."/>
            <person name="Auch B."/>
            <person name="Kono T."/>
            <person name="Mallez S."/>
            <person name="Zhang Y."/>
            <person name="Obille A."/>
            <person name="Becker A."/>
            <person name="Abrahante J.E."/>
            <person name="Garbe J."/>
            <person name="Badalamenti J.P."/>
            <person name="Herman A."/>
            <person name="Mangelson H."/>
            <person name="Liachko I."/>
            <person name="Sullivan S."/>
            <person name="Sone E.D."/>
            <person name="Koren S."/>
            <person name="Silverstein K.A.T."/>
            <person name="Beckman K.B."/>
            <person name="Gohl D.M."/>
        </authorList>
    </citation>
    <scope>NUCLEOTIDE SEQUENCE</scope>
    <source>
        <strain evidence="1">Duluth1</strain>
        <tissue evidence="1">Whole animal</tissue>
    </source>
</reference>
<evidence type="ECO:0000313" key="1">
    <source>
        <dbReference type="EMBL" id="KAH3848764.1"/>
    </source>
</evidence>
<organism evidence="1 2">
    <name type="scientific">Dreissena polymorpha</name>
    <name type="common">Zebra mussel</name>
    <name type="synonym">Mytilus polymorpha</name>
    <dbReference type="NCBI Taxonomy" id="45954"/>
    <lineage>
        <taxon>Eukaryota</taxon>
        <taxon>Metazoa</taxon>
        <taxon>Spiralia</taxon>
        <taxon>Lophotrochozoa</taxon>
        <taxon>Mollusca</taxon>
        <taxon>Bivalvia</taxon>
        <taxon>Autobranchia</taxon>
        <taxon>Heteroconchia</taxon>
        <taxon>Euheterodonta</taxon>
        <taxon>Imparidentia</taxon>
        <taxon>Neoheterodontei</taxon>
        <taxon>Myida</taxon>
        <taxon>Dreissenoidea</taxon>
        <taxon>Dreissenidae</taxon>
        <taxon>Dreissena</taxon>
    </lineage>
</organism>
<dbReference type="EMBL" id="JAIWYP010000003">
    <property type="protein sequence ID" value="KAH3848764.1"/>
    <property type="molecule type" value="Genomic_DNA"/>
</dbReference>
<protein>
    <submittedName>
        <fullName evidence="1">Uncharacterized protein</fullName>
    </submittedName>
</protein>
<sequence>MAVFDVEYNGSAGDAKVFIHSGRKEYSTMECSVYLVILLYRRATNQYSFLNCCVWRASIEDLAHETFGYKVPQSERVFNY</sequence>
<dbReference type="AlphaFoldDB" id="A0A9D4L030"/>